<dbReference type="GO" id="GO:0016788">
    <property type="term" value="F:hydrolase activity, acting on ester bonds"/>
    <property type="evidence" value="ECO:0007669"/>
    <property type="project" value="InterPro"/>
</dbReference>
<organism evidence="6 7">
    <name type="scientific">Brucella intermedia LMG 3301</name>
    <dbReference type="NCBI Taxonomy" id="641118"/>
    <lineage>
        <taxon>Bacteria</taxon>
        <taxon>Pseudomonadati</taxon>
        <taxon>Pseudomonadota</taxon>
        <taxon>Alphaproteobacteria</taxon>
        <taxon>Hyphomicrobiales</taxon>
        <taxon>Brucellaceae</taxon>
        <taxon>Brucella/Ochrobactrum group</taxon>
        <taxon>Brucella</taxon>
    </lineage>
</organism>
<comment type="cofactor">
    <cofactor evidence="1">
        <name>Zn(2+)</name>
        <dbReference type="ChEBI" id="CHEBI:29105"/>
    </cofactor>
</comment>
<dbReference type="AlphaFoldDB" id="C4WI40"/>
<dbReference type="PANTHER" id="PTHR37326">
    <property type="entry name" value="BLL3975 PROTEIN"/>
    <property type="match status" value="1"/>
</dbReference>
<accession>C4WI40</accession>
<keyword evidence="2" id="KW-0479">Metal-binding</keyword>
<keyword evidence="3" id="KW-0378">Hydrolase</keyword>
<dbReference type="InterPro" id="IPR055438">
    <property type="entry name" value="AstE_AspA_cat"/>
</dbReference>
<dbReference type="SUPFAM" id="SSF53187">
    <property type="entry name" value="Zn-dependent exopeptidases"/>
    <property type="match status" value="1"/>
</dbReference>
<dbReference type="EMBL" id="ACQA01000001">
    <property type="protein sequence ID" value="EEQ94966.1"/>
    <property type="molecule type" value="Genomic_DNA"/>
</dbReference>
<dbReference type="InterPro" id="IPR053138">
    <property type="entry name" value="N-alpha-Ac-DABA_deacetylase"/>
</dbReference>
<gene>
    <name evidence="6" type="ORF">OINT_1000306</name>
</gene>
<evidence type="ECO:0000313" key="7">
    <source>
        <dbReference type="Proteomes" id="UP000004386"/>
    </source>
</evidence>
<evidence type="ECO:0000256" key="1">
    <source>
        <dbReference type="ARBA" id="ARBA00001947"/>
    </source>
</evidence>
<evidence type="ECO:0000259" key="5">
    <source>
        <dbReference type="Pfam" id="PF24827"/>
    </source>
</evidence>
<protein>
    <submittedName>
        <fullName evidence="6">Succinylglutamate desuccinylase/aspartoacylase</fullName>
    </submittedName>
</protein>
<evidence type="ECO:0000256" key="3">
    <source>
        <dbReference type="ARBA" id="ARBA00022801"/>
    </source>
</evidence>
<reference evidence="6 7" key="1">
    <citation type="submission" date="2009-05" db="EMBL/GenBank/DDBJ databases">
        <authorList>
            <person name="Setubal J.C."/>
            <person name="Boyle S."/>
            <person name="Crasta O.R."/>
            <person name="Gillespie J.J."/>
            <person name="Kenyon R.W."/>
            <person name="Lu J."/>
            <person name="Mane S."/>
            <person name="Nagrani S."/>
            <person name="Shallom J.M."/>
            <person name="Shallom S."/>
            <person name="Shukla M."/>
            <person name="Snyder E.E."/>
            <person name="Sobral B.W."/>
            <person name="Wattam A.R."/>
            <person name="Will R."/>
            <person name="Williams K."/>
            <person name="Yoo H."/>
            <person name="Munk C."/>
            <person name="Tapia R."/>
            <person name="Green L."/>
            <person name="Rogers Y."/>
            <person name="Detter J.C."/>
            <person name="Bruce D."/>
            <person name="Brettin T.S."/>
            <person name="Tsolis R."/>
        </authorList>
    </citation>
    <scope>NUCLEOTIDE SEQUENCE [LARGE SCALE GENOMIC DNA]</scope>
    <source>
        <strain evidence="6 7">LMG 3301</strain>
    </source>
</reference>
<dbReference type="HOGENOM" id="CLU_062226_0_0_5"/>
<name>C4WI40_9HYPH</name>
<evidence type="ECO:0000313" key="6">
    <source>
        <dbReference type="EMBL" id="EEQ94966.1"/>
    </source>
</evidence>
<evidence type="ECO:0000256" key="2">
    <source>
        <dbReference type="ARBA" id="ARBA00022723"/>
    </source>
</evidence>
<dbReference type="Gene3D" id="3.40.630.10">
    <property type="entry name" value="Zn peptidases"/>
    <property type="match status" value="2"/>
</dbReference>
<feature type="domain" description="Succinylglutamate desuccinylase/Aspartoacylase catalytic" evidence="5">
    <location>
        <begin position="60"/>
        <end position="196"/>
    </location>
</feature>
<keyword evidence="4" id="KW-0862">Zinc</keyword>
<dbReference type="Pfam" id="PF24827">
    <property type="entry name" value="AstE_AspA_cat"/>
    <property type="match status" value="1"/>
</dbReference>
<sequence>MTAFSAQLEMKESRVCNPALFMRNRMGHEMKTEIVKFAGDVPGNAIELRVLRFAGKDSDAPSAYLQSSLHGAELPGQAALHFLVPMLKKAAEEGRVLGNITVVPQANPIGSNQWQAHQHLGRFETFSLTNFNRAFPLLPDFNTSELPEPDAPISLAQRLKATLLKLALPNDIVLDLHCDDESENYVYIAEEFAEDMKDLAIALNSTAILAWDTTADAAFEEACAHPVLQLPADKRNMKRRAVTTVEFRGLSDVYPDMGKGDAEGLYKFLVHRGVVRDDNVKLETEYKGLVTPLSHVEMLRAPEGGMVLYHVAPGDEVKAGAKLVTVVTKPGEPEGDITLTAPQDGRILTRRSLRYVRRGDDLLKLLGVKPSAVKKRAGALEA</sequence>
<evidence type="ECO:0000256" key="4">
    <source>
        <dbReference type="ARBA" id="ARBA00022833"/>
    </source>
</evidence>
<dbReference type="Proteomes" id="UP000004386">
    <property type="component" value="Unassembled WGS sequence"/>
</dbReference>
<dbReference type="PANTHER" id="PTHR37326:SF1">
    <property type="entry name" value="BLL3975 PROTEIN"/>
    <property type="match status" value="1"/>
</dbReference>
<proteinExistence type="predicted"/>
<comment type="caution">
    <text evidence="6">The sequence shown here is derived from an EMBL/GenBank/DDBJ whole genome shotgun (WGS) entry which is preliminary data.</text>
</comment>
<dbReference type="GO" id="GO:0046872">
    <property type="term" value="F:metal ion binding"/>
    <property type="evidence" value="ECO:0007669"/>
    <property type="project" value="UniProtKB-KW"/>
</dbReference>